<dbReference type="SUPFAM" id="SSF53448">
    <property type="entry name" value="Nucleotide-diphospho-sugar transferases"/>
    <property type="match status" value="1"/>
</dbReference>
<sequence length="297" mass="35190">MVLIIFNRPDLTSQVMNAIANAKPEKLFVIADGPRKDKIGESEKCAAARKLTEDIRWPCEVFRNYSEENLGCRNRIASGLDWVFQRVDRAIILEDDCLPDQSFFDYCTTLLEHYETDTRIGCISGTNIDNTAQSTLASYYFSKYPLVWGWATWRRVWENYDVDIPHWGEIRNSRWLEGIAEDNEREHWRKAFDRVFEESFDTWDYQLVFTLWQQRQLTIQPSTNLISNVGFRPDATHTKEEHKLANMSRRAIEFPLVHPKDFNEDVGADSHYRAQNCKPRKRKNRLRRILHRLRNVR</sequence>
<organism evidence="1 2">
    <name type="scientific">Rhizobium rhizogenes</name>
    <name type="common">Agrobacterium rhizogenes</name>
    <dbReference type="NCBI Taxonomy" id="359"/>
    <lineage>
        <taxon>Bacteria</taxon>
        <taxon>Pseudomonadati</taxon>
        <taxon>Pseudomonadota</taxon>
        <taxon>Alphaproteobacteria</taxon>
        <taxon>Hyphomicrobiales</taxon>
        <taxon>Rhizobiaceae</taxon>
        <taxon>Rhizobium/Agrobacterium group</taxon>
        <taxon>Rhizobium</taxon>
    </lineage>
</organism>
<dbReference type="Proteomes" id="UP000244335">
    <property type="component" value="Unassembled WGS sequence"/>
</dbReference>
<evidence type="ECO:0000313" key="2">
    <source>
        <dbReference type="Proteomes" id="UP000244335"/>
    </source>
</evidence>
<dbReference type="InterPro" id="IPR029044">
    <property type="entry name" value="Nucleotide-diphossugar_trans"/>
</dbReference>
<accession>A0AA92C6F6</accession>
<reference evidence="1 2" key="1">
    <citation type="submission" date="2018-04" db="EMBL/GenBank/DDBJ databases">
        <authorList>
            <person name="Hagen T."/>
        </authorList>
    </citation>
    <scope>NUCLEOTIDE SEQUENCE [LARGE SCALE GENOMIC DNA]</scope>
    <source>
        <strain evidence="1 2">TPD7009</strain>
    </source>
</reference>
<dbReference type="EMBL" id="QDFR01000001">
    <property type="protein sequence ID" value="PVE56814.1"/>
    <property type="molecule type" value="Genomic_DNA"/>
</dbReference>
<dbReference type="AlphaFoldDB" id="A0AA92C6F6"/>
<proteinExistence type="predicted"/>
<gene>
    <name evidence="1" type="ORF">DC430_03350</name>
</gene>
<comment type="caution">
    <text evidence="1">The sequence shown here is derived from an EMBL/GenBank/DDBJ whole genome shotgun (WGS) entry which is preliminary data.</text>
</comment>
<name>A0AA92C6F6_RHIRH</name>
<evidence type="ECO:0000313" key="1">
    <source>
        <dbReference type="EMBL" id="PVE56814.1"/>
    </source>
</evidence>
<dbReference type="Gene3D" id="3.90.550.10">
    <property type="entry name" value="Spore Coat Polysaccharide Biosynthesis Protein SpsA, Chain A"/>
    <property type="match status" value="1"/>
</dbReference>
<protein>
    <submittedName>
        <fullName evidence="1">Hemolytic protein HlpA-like protein</fullName>
    </submittedName>
</protein>